<reference evidence="2" key="3">
    <citation type="submission" date="2020-06" db="EMBL/GenBank/DDBJ databases">
        <title>Helianthus annuus Genome sequencing and assembly Release 2.</title>
        <authorList>
            <person name="Gouzy J."/>
            <person name="Langlade N."/>
            <person name="Munos S."/>
        </authorList>
    </citation>
    <scope>NUCLEOTIDE SEQUENCE</scope>
    <source>
        <tissue evidence="2">Leaves</tissue>
    </source>
</reference>
<gene>
    <name evidence="3" type="ORF">HannXRQ_Chr11g0343091</name>
    <name evidence="2" type="ORF">HanXRQr2_Chr11g0503591</name>
</gene>
<evidence type="ECO:0000256" key="1">
    <source>
        <dbReference type="ARBA" id="ARBA00009952"/>
    </source>
</evidence>
<dbReference type="PANTHER" id="PTHR21096">
    <property type="entry name" value="PROTEIN FAM136A"/>
    <property type="match status" value="1"/>
</dbReference>
<reference evidence="3" key="2">
    <citation type="submission" date="2017-02" db="EMBL/GenBank/DDBJ databases">
        <title>Sunflower complete genome.</title>
        <authorList>
            <person name="Langlade N."/>
            <person name="Munos S."/>
        </authorList>
    </citation>
    <scope>NUCLEOTIDE SEQUENCE [LARGE SCALE GENOMIC DNA]</scope>
    <source>
        <tissue evidence="3">Leaves</tissue>
    </source>
</reference>
<proteinExistence type="inferred from homology"/>
<sequence length="152" mass="17407">MNHIDAAEERIVTERLRQKLNEVNSAAQSQLAVVQDHVNFTLQKAYFRCAYECFDRRRKQDDISMCVENCSIPVLQAQNLVEGEMAKFQERLNRSLMVCQDKFESAKLQNVRTDATRDMESCVNQSVEENIKALPHLVAKLKASLAIDSTNE</sequence>
<dbReference type="InParanoid" id="A0A251TBW0"/>
<reference evidence="2 4" key="1">
    <citation type="journal article" date="2017" name="Nature">
        <title>The sunflower genome provides insights into oil metabolism, flowering and Asterid evolution.</title>
        <authorList>
            <person name="Badouin H."/>
            <person name="Gouzy J."/>
            <person name="Grassa C.J."/>
            <person name="Murat F."/>
            <person name="Staton S.E."/>
            <person name="Cottret L."/>
            <person name="Lelandais-Briere C."/>
            <person name="Owens G.L."/>
            <person name="Carrere S."/>
            <person name="Mayjonade B."/>
            <person name="Legrand L."/>
            <person name="Gill N."/>
            <person name="Kane N.C."/>
            <person name="Bowers J.E."/>
            <person name="Hubner S."/>
            <person name="Bellec A."/>
            <person name="Berard A."/>
            <person name="Berges H."/>
            <person name="Blanchet N."/>
            <person name="Boniface M.C."/>
            <person name="Brunel D."/>
            <person name="Catrice O."/>
            <person name="Chaidir N."/>
            <person name="Claudel C."/>
            <person name="Donnadieu C."/>
            <person name="Faraut T."/>
            <person name="Fievet G."/>
            <person name="Helmstetter N."/>
            <person name="King M."/>
            <person name="Knapp S.J."/>
            <person name="Lai Z."/>
            <person name="Le Paslier M.C."/>
            <person name="Lippi Y."/>
            <person name="Lorenzon L."/>
            <person name="Mandel J.R."/>
            <person name="Marage G."/>
            <person name="Marchand G."/>
            <person name="Marquand E."/>
            <person name="Bret-Mestries E."/>
            <person name="Morien E."/>
            <person name="Nambeesan S."/>
            <person name="Nguyen T."/>
            <person name="Pegot-Espagnet P."/>
            <person name="Pouilly N."/>
            <person name="Raftis F."/>
            <person name="Sallet E."/>
            <person name="Schiex T."/>
            <person name="Thomas J."/>
            <person name="Vandecasteele C."/>
            <person name="Vares D."/>
            <person name="Vear F."/>
            <person name="Vautrin S."/>
            <person name="Crespi M."/>
            <person name="Mangin B."/>
            <person name="Burke J.M."/>
            <person name="Salse J."/>
            <person name="Munos S."/>
            <person name="Vincourt P."/>
            <person name="Rieseberg L.H."/>
            <person name="Langlade N.B."/>
        </authorList>
    </citation>
    <scope>NUCLEOTIDE SEQUENCE [LARGE SCALE GENOMIC DNA]</scope>
    <source>
        <strain evidence="4">cv. SF193</strain>
        <tissue evidence="2">Leaves</tissue>
    </source>
</reference>
<organism evidence="3 4">
    <name type="scientific">Helianthus annuus</name>
    <name type="common">Common sunflower</name>
    <dbReference type="NCBI Taxonomy" id="4232"/>
    <lineage>
        <taxon>Eukaryota</taxon>
        <taxon>Viridiplantae</taxon>
        <taxon>Streptophyta</taxon>
        <taxon>Embryophyta</taxon>
        <taxon>Tracheophyta</taxon>
        <taxon>Spermatophyta</taxon>
        <taxon>Magnoliopsida</taxon>
        <taxon>eudicotyledons</taxon>
        <taxon>Gunneridae</taxon>
        <taxon>Pentapetalae</taxon>
        <taxon>asterids</taxon>
        <taxon>campanulids</taxon>
        <taxon>Asterales</taxon>
        <taxon>Asteraceae</taxon>
        <taxon>Asteroideae</taxon>
        <taxon>Heliantheae alliance</taxon>
        <taxon>Heliantheae</taxon>
        <taxon>Helianthus</taxon>
    </lineage>
</organism>
<name>A0A251TBW0_HELAN</name>
<dbReference type="PANTHER" id="PTHR21096:SF0">
    <property type="entry name" value="PROTEIN FAM136A"/>
    <property type="match status" value="1"/>
</dbReference>
<protein>
    <recommendedName>
        <fullName evidence="5">Protein FAM136A</fullName>
    </recommendedName>
</protein>
<evidence type="ECO:0000313" key="2">
    <source>
        <dbReference type="EMBL" id="KAF5783065.1"/>
    </source>
</evidence>
<evidence type="ECO:0008006" key="5">
    <source>
        <dbReference type="Google" id="ProtNLM"/>
    </source>
</evidence>
<dbReference type="AlphaFoldDB" id="A0A251TBW0"/>
<dbReference type="Pfam" id="PF05811">
    <property type="entry name" value="DUF842"/>
    <property type="match status" value="1"/>
</dbReference>
<dbReference type="EMBL" id="MNCJ02000326">
    <property type="protein sequence ID" value="KAF5783065.1"/>
    <property type="molecule type" value="Genomic_DNA"/>
</dbReference>
<dbReference type="GO" id="GO:0005737">
    <property type="term" value="C:cytoplasm"/>
    <property type="evidence" value="ECO:0000318"/>
    <property type="project" value="GO_Central"/>
</dbReference>
<comment type="similarity">
    <text evidence="1">Belongs to the FAM136 family.</text>
</comment>
<dbReference type="OMA" id="EMEGCVV"/>
<dbReference type="OrthoDB" id="9975421at2759"/>
<dbReference type="Proteomes" id="UP000215914">
    <property type="component" value="Chromosome 11"/>
</dbReference>
<dbReference type="STRING" id="4232.A0A251TBW0"/>
<dbReference type="Gramene" id="mRNA:HanXRQr2_Chr11g0503591">
    <property type="protein sequence ID" value="mRNA:HanXRQr2_Chr11g0503591"/>
    <property type="gene ID" value="HanXRQr2_Chr11g0503591"/>
</dbReference>
<dbReference type="FunCoup" id="A0A251TBW0">
    <property type="interactions" value="3544"/>
</dbReference>
<evidence type="ECO:0000313" key="3">
    <source>
        <dbReference type="EMBL" id="OTG08558.1"/>
    </source>
</evidence>
<accession>A0A251TBW0</accession>
<keyword evidence="4" id="KW-1185">Reference proteome</keyword>
<evidence type="ECO:0000313" key="4">
    <source>
        <dbReference type="Proteomes" id="UP000215914"/>
    </source>
</evidence>
<dbReference type="EMBL" id="CM007900">
    <property type="protein sequence ID" value="OTG08558.1"/>
    <property type="molecule type" value="Genomic_DNA"/>
</dbReference>
<dbReference type="InterPro" id="IPR008560">
    <property type="entry name" value="DUF842_euk"/>
</dbReference>